<dbReference type="AlphaFoldDB" id="A0A1B6CWV5"/>
<accession>A0A1B6CWV5</accession>
<evidence type="ECO:0000256" key="1">
    <source>
        <dbReference type="SAM" id="Phobius"/>
    </source>
</evidence>
<gene>
    <name evidence="2" type="ORF">g.5092</name>
</gene>
<organism evidence="2">
    <name type="scientific">Clastoptera arizonana</name>
    <name type="common">Arizona spittle bug</name>
    <dbReference type="NCBI Taxonomy" id="38151"/>
    <lineage>
        <taxon>Eukaryota</taxon>
        <taxon>Metazoa</taxon>
        <taxon>Ecdysozoa</taxon>
        <taxon>Arthropoda</taxon>
        <taxon>Hexapoda</taxon>
        <taxon>Insecta</taxon>
        <taxon>Pterygota</taxon>
        <taxon>Neoptera</taxon>
        <taxon>Paraneoptera</taxon>
        <taxon>Hemiptera</taxon>
        <taxon>Auchenorrhyncha</taxon>
        <taxon>Cercopoidea</taxon>
        <taxon>Clastopteridae</taxon>
        <taxon>Clastoptera</taxon>
    </lineage>
</organism>
<proteinExistence type="predicted"/>
<keyword evidence="1" id="KW-0472">Membrane</keyword>
<name>A0A1B6CWV5_9HEMI</name>
<keyword evidence="1" id="KW-1133">Transmembrane helix</keyword>
<dbReference type="EMBL" id="GEDC01019328">
    <property type="protein sequence ID" value="JAS17970.1"/>
    <property type="molecule type" value="Transcribed_RNA"/>
</dbReference>
<sequence>MYIRNKQLRELGQIRIFMKNFIIVLGTILLTVLIKYTIINRYTMTPIEDFMYLLNSVLLGEEPTIEDFILLVGTCVAFIAFVLWCCFPIVPKEANAPLQYDPRGFSQYKKLDPSYEIQNS</sequence>
<feature type="transmembrane region" description="Helical" evidence="1">
    <location>
        <begin position="68"/>
        <end position="90"/>
    </location>
</feature>
<reference evidence="2" key="1">
    <citation type="submission" date="2015-12" db="EMBL/GenBank/DDBJ databases">
        <title>De novo transcriptome assembly of four potential Pierce s Disease insect vectors from Arizona vineyards.</title>
        <authorList>
            <person name="Tassone E.E."/>
        </authorList>
    </citation>
    <scope>NUCLEOTIDE SEQUENCE</scope>
</reference>
<feature type="transmembrane region" description="Helical" evidence="1">
    <location>
        <begin position="21"/>
        <end position="39"/>
    </location>
</feature>
<keyword evidence="1" id="KW-0812">Transmembrane</keyword>
<protein>
    <submittedName>
        <fullName evidence="2">Uncharacterized protein</fullName>
    </submittedName>
</protein>
<evidence type="ECO:0000313" key="2">
    <source>
        <dbReference type="EMBL" id="JAS17970.1"/>
    </source>
</evidence>